<organism evidence="24 25">
    <name type="scientific">Parnassius mnemosyne</name>
    <name type="common">clouded apollo</name>
    <dbReference type="NCBI Taxonomy" id="213953"/>
    <lineage>
        <taxon>Eukaryota</taxon>
        <taxon>Metazoa</taxon>
        <taxon>Ecdysozoa</taxon>
        <taxon>Arthropoda</taxon>
        <taxon>Hexapoda</taxon>
        <taxon>Insecta</taxon>
        <taxon>Pterygota</taxon>
        <taxon>Neoptera</taxon>
        <taxon>Endopterygota</taxon>
        <taxon>Lepidoptera</taxon>
        <taxon>Glossata</taxon>
        <taxon>Ditrysia</taxon>
        <taxon>Papilionoidea</taxon>
        <taxon>Papilionidae</taxon>
        <taxon>Parnassiinae</taxon>
        <taxon>Parnassini</taxon>
        <taxon>Parnassius</taxon>
        <taxon>Driopa</taxon>
    </lineage>
</organism>
<evidence type="ECO:0000256" key="19">
    <source>
        <dbReference type="ARBA" id="ARBA00056965"/>
    </source>
</evidence>
<evidence type="ECO:0000256" key="21">
    <source>
        <dbReference type="SAM" id="MobiDB-lite"/>
    </source>
</evidence>
<dbReference type="InterPro" id="IPR017441">
    <property type="entry name" value="Protein_kinase_ATP_BS"/>
</dbReference>
<keyword evidence="10 20" id="KW-0067">ATP-binding</keyword>
<keyword evidence="11 22" id="KW-1133">Transmembrane helix</keyword>
<dbReference type="PROSITE" id="PS50011">
    <property type="entry name" value="PROTEIN_KINASE_DOM"/>
    <property type="match status" value="1"/>
</dbReference>
<dbReference type="InterPro" id="IPR001828">
    <property type="entry name" value="ANF_lig-bd_rcpt"/>
</dbReference>
<evidence type="ECO:0000256" key="5">
    <source>
        <dbReference type="ARBA" id="ARBA00022692"/>
    </source>
</evidence>
<evidence type="ECO:0000313" key="24">
    <source>
        <dbReference type="EMBL" id="CAK1602633.1"/>
    </source>
</evidence>
<feature type="binding site" evidence="20">
    <location>
        <position position="689"/>
    </location>
    <ligand>
        <name>ATP</name>
        <dbReference type="ChEBI" id="CHEBI:30616"/>
    </ligand>
</feature>
<sequence>MVLLNTALKFQLRMQILSLGGHLAVTVTALADPAPLFCDWAPEWTDLALLPALRLGPPPCSPDTKHLIDSVTDCPFESLRLMKFANVKSLARSTAAVRALVRFKLSSEEMRELIARARSGGDPDAIAMEFLNAHPKKERRGEVRVVVMVPSVTAREAYQAPQLAAAAELVEADLEAAGVPRTARLKVELFDDKCDVRQAYKYMLNALGTGEYGALSAVAGPACGGAFAAVARQSPAQLLPVLAYSAQAPAPGDAPAAALLAAGDARDAAAALDALARRLAWRRAAALSEPAARAALDPSRLHLALEVHLDLPDPLPDDDGQIFIEWARRVAAAGLRVVVVSAEDARVVRAALCAGRGAGLLPGAGAAWLLPAALPPAWLAPAPADRPACTLAQLRQVAQGHLSFAPYWLAAWRNETDRSSNPLPAPHEIAQRQSWEARWHPRCSAWARRGGGAAGGAADCARAGPLPALLYDTLRLWAGALDRVLSARPALLADLHDPDIVRSLVDNATQSNFSGLTGEFSWAREGAGAWRVSPLVLLQWEDGARREVARWRRGAPLRLAAPRWHTPDGAPPSDGGDERCALRPLAELLRADCRAAAVALAALLLVLAMAVLAAAALHCKRRAERDYMARLAALSLRSLPAKADGLDRWEVPRERVVINRKLGMGAFGTVYGGHALLAEDRGWTAVAVKTLKAGATTEEKLDFLSEAEAMKRFDHKNIVRLLGVVTKTEPVCTVMEFMLYGDLKNYLLARRHLAGGALVDAEPDEGADEVSPRRLTAMALDAARALAYLAQLRYVHRDVAARNCLVSARRVLKLADFGMTRLVFENDYYRFSRKGMLPVRWMAPESLTLGVFSPASDVWSFGVLLYEIVTFGSLPFQGLSNSEVLTRVKGGHTLELPPGLKPQLEDLIKSCWQQEHRARPSAAQLAACLSESPRLLAPCLDVPLDALPLDAEPPWRAPPERAQARWLSWAAPAPAPAPAPASAPASAHTDTTYLSSEPRDTDRFLS</sequence>
<proteinExistence type="predicted"/>
<comment type="subcellular location">
    <subcellularLocation>
        <location evidence="1">Membrane</location>
        <topology evidence="1">Single-pass membrane protein</topology>
    </subcellularLocation>
</comment>
<dbReference type="AlphaFoldDB" id="A0AAV1M4R5"/>
<dbReference type="PRINTS" id="PR00109">
    <property type="entry name" value="TYRKINASE"/>
</dbReference>
<evidence type="ECO:0000256" key="17">
    <source>
        <dbReference type="ARBA" id="ARBA00023319"/>
    </source>
</evidence>
<evidence type="ECO:0000256" key="10">
    <source>
        <dbReference type="ARBA" id="ARBA00022840"/>
    </source>
</evidence>
<keyword evidence="3" id="KW-0597">Phosphoprotein</keyword>
<dbReference type="InterPro" id="IPR001245">
    <property type="entry name" value="Ser-Thr/Tyr_kinase_cat_dom"/>
</dbReference>
<feature type="region of interest" description="Disordered" evidence="21">
    <location>
        <begin position="968"/>
        <end position="1006"/>
    </location>
</feature>
<evidence type="ECO:0000256" key="14">
    <source>
        <dbReference type="ARBA" id="ARBA00023157"/>
    </source>
</evidence>
<accession>A0AAV1M4R5</accession>
<reference evidence="24 25" key="1">
    <citation type="submission" date="2023-11" db="EMBL/GenBank/DDBJ databases">
        <authorList>
            <person name="Hedman E."/>
            <person name="Englund M."/>
            <person name="Stromberg M."/>
            <person name="Nyberg Akerstrom W."/>
            <person name="Nylinder S."/>
            <person name="Jareborg N."/>
            <person name="Kallberg Y."/>
            <person name="Kronander E."/>
        </authorList>
    </citation>
    <scope>NUCLEOTIDE SEQUENCE [LARGE SCALE GENOMIC DNA]</scope>
</reference>
<dbReference type="InterPro" id="IPR020635">
    <property type="entry name" value="Tyr_kinase_cat_dom"/>
</dbReference>
<keyword evidence="15" id="KW-0675">Receptor</keyword>
<keyword evidence="7" id="KW-0677">Repeat</keyword>
<evidence type="ECO:0000256" key="15">
    <source>
        <dbReference type="ARBA" id="ARBA00023170"/>
    </source>
</evidence>
<keyword evidence="5 22" id="KW-0812">Transmembrane</keyword>
<keyword evidence="9" id="KW-0418">Kinase</keyword>
<evidence type="ECO:0000256" key="1">
    <source>
        <dbReference type="ARBA" id="ARBA00004167"/>
    </source>
</evidence>
<feature type="transmembrane region" description="Helical" evidence="22">
    <location>
        <begin position="595"/>
        <end position="617"/>
    </location>
</feature>
<keyword evidence="16" id="KW-0325">Glycoprotein</keyword>
<protein>
    <recommendedName>
        <fullName evidence="2">receptor protein-tyrosine kinase</fullName>
        <ecNumber evidence="2">2.7.10.1</ecNumber>
    </recommendedName>
</protein>
<evidence type="ECO:0000256" key="4">
    <source>
        <dbReference type="ARBA" id="ARBA00022679"/>
    </source>
</evidence>
<evidence type="ECO:0000256" key="12">
    <source>
        <dbReference type="ARBA" id="ARBA00023136"/>
    </source>
</evidence>
<dbReference type="InterPro" id="IPR000719">
    <property type="entry name" value="Prot_kinase_dom"/>
</dbReference>
<keyword evidence="25" id="KW-1185">Reference proteome</keyword>
<dbReference type="Gene3D" id="3.40.50.2300">
    <property type="match status" value="2"/>
</dbReference>
<name>A0AAV1M4R5_9NEOP</name>
<comment type="catalytic activity">
    <reaction evidence="18">
        <text>L-tyrosyl-[protein] + ATP = O-phospho-L-tyrosyl-[protein] + ADP + H(+)</text>
        <dbReference type="Rhea" id="RHEA:10596"/>
        <dbReference type="Rhea" id="RHEA-COMP:10136"/>
        <dbReference type="Rhea" id="RHEA-COMP:20101"/>
        <dbReference type="ChEBI" id="CHEBI:15378"/>
        <dbReference type="ChEBI" id="CHEBI:30616"/>
        <dbReference type="ChEBI" id="CHEBI:46858"/>
        <dbReference type="ChEBI" id="CHEBI:61978"/>
        <dbReference type="ChEBI" id="CHEBI:456216"/>
        <dbReference type="EC" id="2.7.10.1"/>
    </reaction>
</comment>
<comment type="function">
    <text evidence="19">Receptor for basic fibroblast growth factor.</text>
</comment>
<keyword evidence="6" id="KW-0732">Signal</keyword>
<evidence type="ECO:0000256" key="2">
    <source>
        <dbReference type="ARBA" id="ARBA00011902"/>
    </source>
</evidence>
<keyword evidence="8 20" id="KW-0547">Nucleotide-binding</keyword>
<dbReference type="SUPFAM" id="SSF56112">
    <property type="entry name" value="Protein kinase-like (PK-like)"/>
    <property type="match status" value="1"/>
</dbReference>
<dbReference type="SUPFAM" id="SSF53822">
    <property type="entry name" value="Periplasmic binding protein-like I"/>
    <property type="match status" value="1"/>
</dbReference>
<dbReference type="InterPro" id="IPR028082">
    <property type="entry name" value="Peripla_BP_I"/>
</dbReference>
<dbReference type="PROSITE" id="PS00107">
    <property type="entry name" value="PROTEIN_KINASE_ATP"/>
    <property type="match status" value="1"/>
</dbReference>
<dbReference type="CDD" id="cd00192">
    <property type="entry name" value="PTKc"/>
    <property type="match status" value="1"/>
</dbReference>
<keyword evidence="13" id="KW-0829">Tyrosine-protein kinase</keyword>
<keyword evidence="12 22" id="KW-0472">Membrane</keyword>
<evidence type="ECO:0000256" key="8">
    <source>
        <dbReference type="ARBA" id="ARBA00022741"/>
    </source>
</evidence>
<dbReference type="EC" id="2.7.10.1" evidence="2"/>
<dbReference type="InterPro" id="IPR008266">
    <property type="entry name" value="Tyr_kinase_AS"/>
</dbReference>
<dbReference type="GO" id="GO:0005524">
    <property type="term" value="F:ATP binding"/>
    <property type="evidence" value="ECO:0007669"/>
    <property type="project" value="UniProtKB-UniRule"/>
</dbReference>
<feature type="compositionally biased region" description="Basic and acidic residues" evidence="21">
    <location>
        <begin position="997"/>
        <end position="1006"/>
    </location>
</feature>
<dbReference type="GO" id="GO:0043235">
    <property type="term" value="C:receptor complex"/>
    <property type="evidence" value="ECO:0007669"/>
    <property type="project" value="TreeGrafter"/>
</dbReference>
<dbReference type="FunFam" id="3.30.200.20:FF:000593">
    <property type="entry name" value="Predicted protein"/>
    <property type="match status" value="1"/>
</dbReference>
<evidence type="ECO:0000256" key="13">
    <source>
        <dbReference type="ARBA" id="ARBA00023137"/>
    </source>
</evidence>
<evidence type="ECO:0000256" key="18">
    <source>
        <dbReference type="ARBA" id="ARBA00051243"/>
    </source>
</evidence>
<keyword evidence="4" id="KW-0808">Transferase</keyword>
<gene>
    <name evidence="24" type="ORF">PARMNEM_LOCUS21108</name>
</gene>
<dbReference type="PANTHER" id="PTHR24416:SF489">
    <property type="entry name" value="PROTEIN KINASE DOMAIN-CONTAINING PROTEIN"/>
    <property type="match status" value="1"/>
</dbReference>
<dbReference type="GO" id="GO:0004714">
    <property type="term" value="F:transmembrane receptor protein tyrosine kinase activity"/>
    <property type="evidence" value="ECO:0007669"/>
    <property type="project" value="UniProtKB-EC"/>
</dbReference>
<evidence type="ECO:0000256" key="7">
    <source>
        <dbReference type="ARBA" id="ARBA00022737"/>
    </source>
</evidence>
<dbReference type="Pfam" id="PF01094">
    <property type="entry name" value="ANF_receptor"/>
    <property type="match status" value="1"/>
</dbReference>
<evidence type="ECO:0000256" key="9">
    <source>
        <dbReference type="ARBA" id="ARBA00022777"/>
    </source>
</evidence>
<evidence type="ECO:0000256" key="6">
    <source>
        <dbReference type="ARBA" id="ARBA00022729"/>
    </source>
</evidence>
<evidence type="ECO:0000256" key="16">
    <source>
        <dbReference type="ARBA" id="ARBA00023180"/>
    </source>
</evidence>
<evidence type="ECO:0000256" key="3">
    <source>
        <dbReference type="ARBA" id="ARBA00022553"/>
    </source>
</evidence>
<keyword evidence="14" id="KW-1015">Disulfide bond</keyword>
<evidence type="ECO:0000256" key="11">
    <source>
        <dbReference type="ARBA" id="ARBA00022989"/>
    </source>
</evidence>
<feature type="domain" description="Protein kinase" evidence="23">
    <location>
        <begin position="656"/>
        <end position="935"/>
    </location>
</feature>
<dbReference type="Gene3D" id="3.30.200.20">
    <property type="entry name" value="Phosphorylase Kinase, domain 1"/>
    <property type="match status" value="1"/>
</dbReference>
<evidence type="ECO:0000256" key="20">
    <source>
        <dbReference type="PROSITE-ProRule" id="PRU10141"/>
    </source>
</evidence>
<comment type="caution">
    <text evidence="24">The sequence shown here is derived from an EMBL/GenBank/DDBJ whole genome shotgun (WGS) entry which is preliminary data.</text>
</comment>
<evidence type="ECO:0000259" key="23">
    <source>
        <dbReference type="PROSITE" id="PS50011"/>
    </source>
</evidence>
<dbReference type="Proteomes" id="UP001314205">
    <property type="component" value="Unassembled WGS sequence"/>
</dbReference>
<dbReference type="Pfam" id="PF07714">
    <property type="entry name" value="PK_Tyr_Ser-Thr"/>
    <property type="match status" value="1"/>
</dbReference>
<dbReference type="InterPro" id="IPR050122">
    <property type="entry name" value="RTK"/>
</dbReference>
<dbReference type="Gene3D" id="1.10.510.10">
    <property type="entry name" value="Transferase(Phosphotransferase) domain 1"/>
    <property type="match status" value="1"/>
</dbReference>
<dbReference type="InterPro" id="IPR011009">
    <property type="entry name" value="Kinase-like_dom_sf"/>
</dbReference>
<dbReference type="PROSITE" id="PS00109">
    <property type="entry name" value="PROTEIN_KINASE_TYR"/>
    <property type="match status" value="1"/>
</dbReference>
<dbReference type="GO" id="GO:0005886">
    <property type="term" value="C:plasma membrane"/>
    <property type="evidence" value="ECO:0007669"/>
    <property type="project" value="TreeGrafter"/>
</dbReference>
<evidence type="ECO:0000256" key="22">
    <source>
        <dbReference type="SAM" id="Phobius"/>
    </source>
</evidence>
<evidence type="ECO:0000313" key="25">
    <source>
        <dbReference type="Proteomes" id="UP001314205"/>
    </source>
</evidence>
<keyword evidence="17" id="KW-0393">Immunoglobulin domain</keyword>
<dbReference type="PANTHER" id="PTHR24416">
    <property type="entry name" value="TYROSINE-PROTEIN KINASE RECEPTOR"/>
    <property type="match status" value="1"/>
</dbReference>
<dbReference type="GO" id="GO:0007169">
    <property type="term" value="P:cell surface receptor protein tyrosine kinase signaling pathway"/>
    <property type="evidence" value="ECO:0007669"/>
    <property type="project" value="TreeGrafter"/>
</dbReference>
<dbReference type="SMART" id="SM00219">
    <property type="entry name" value="TyrKc"/>
    <property type="match status" value="1"/>
</dbReference>
<dbReference type="EMBL" id="CAVLGL010000148">
    <property type="protein sequence ID" value="CAK1602633.1"/>
    <property type="molecule type" value="Genomic_DNA"/>
</dbReference>